<reference evidence="1" key="1">
    <citation type="journal article" date="2015" name="Nature">
        <title>Complex archaea that bridge the gap between prokaryotes and eukaryotes.</title>
        <authorList>
            <person name="Spang A."/>
            <person name="Saw J.H."/>
            <person name="Jorgensen S.L."/>
            <person name="Zaremba-Niedzwiedzka K."/>
            <person name="Martijn J."/>
            <person name="Lind A.E."/>
            <person name="van Eijk R."/>
            <person name="Schleper C."/>
            <person name="Guy L."/>
            <person name="Ettema T.J."/>
        </authorList>
    </citation>
    <scope>NUCLEOTIDE SEQUENCE</scope>
</reference>
<proteinExistence type="predicted"/>
<dbReference type="EMBL" id="LAZR01018893">
    <property type="protein sequence ID" value="KKL94560.1"/>
    <property type="molecule type" value="Genomic_DNA"/>
</dbReference>
<name>A0A0F9IL97_9ZZZZ</name>
<dbReference type="AlphaFoldDB" id="A0A0F9IL97"/>
<protein>
    <submittedName>
        <fullName evidence="1">Uncharacterized protein</fullName>
    </submittedName>
</protein>
<evidence type="ECO:0000313" key="1">
    <source>
        <dbReference type="EMBL" id="KKL94560.1"/>
    </source>
</evidence>
<organism evidence="1">
    <name type="scientific">marine sediment metagenome</name>
    <dbReference type="NCBI Taxonomy" id="412755"/>
    <lineage>
        <taxon>unclassified sequences</taxon>
        <taxon>metagenomes</taxon>
        <taxon>ecological metagenomes</taxon>
    </lineage>
</organism>
<gene>
    <name evidence="1" type="ORF">LCGC14_1863420</name>
</gene>
<sequence>MSDRVRINVDIHIDKEVKYKLRRSGVLPTDVLSIDNSTLYFDSGALHKLQAAIDVYFMEQHTQSKEHWRTEAADAEAR</sequence>
<comment type="caution">
    <text evidence="1">The sequence shown here is derived from an EMBL/GenBank/DDBJ whole genome shotgun (WGS) entry which is preliminary data.</text>
</comment>
<accession>A0A0F9IL97</accession>